<evidence type="ECO:0000313" key="3">
    <source>
        <dbReference type="Proteomes" id="UP000886741"/>
    </source>
</evidence>
<feature type="domain" description="YgjP-like metallopeptidase" evidence="1">
    <location>
        <begin position="14"/>
        <end position="71"/>
    </location>
</feature>
<name>A0A9D1F9N6_9FIRM</name>
<dbReference type="AlphaFoldDB" id="A0A9D1F9N6"/>
<dbReference type="PANTHER" id="PTHR30399">
    <property type="entry name" value="UNCHARACTERIZED PROTEIN YGJP"/>
    <property type="match status" value="1"/>
</dbReference>
<dbReference type="CDD" id="cd07344">
    <property type="entry name" value="M48_yhfN_like"/>
    <property type="match status" value="1"/>
</dbReference>
<dbReference type="PANTHER" id="PTHR30399:SF1">
    <property type="entry name" value="UTP PYROPHOSPHATASE"/>
    <property type="match status" value="1"/>
</dbReference>
<protein>
    <submittedName>
        <fullName evidence="2">M48 family metallopeptidase</fullName>
    </submittedName>
</protein>
<reference evidence="2" key="1">
    <citation type="submission" date="2020-10" db="EMBL/GenBank/DDBJ databases">
        <authorList>
            <person name="Gilroy R."/>
        </authorList>
    </citation>
    <scope>NUCLEOTIDE SEQUENCE</scope>
    <source>
        <strain evidence="2">ChiBcec16-1751</strain>
    </source>
</reference>
<dbReference type="Proteomes" id="UP000886741">
    <property type="component" value="Unassembled WGS sequence"/>
</dbReference>
<feature type="domain" description="YgjP-like metallopeptidase" evidence="1">
    <location>
        <begin position="74"/>
        <end position="175"/>
    </location>
</feature>
<reference evidence="2" key="2">
    <citation type="journal article" date="2021" name="PeerJ">
        <title>Extensive microbial diversity within the chicken gut microbiome revealed by metagenomics and culture.</title>
        <authorList>
            <person name="Gilroy R."/>
            <person name="Ravi A."/>
            <person name="Getino M."/>
            <person name="Pursley I."/>
            <person name="Horton D.L."/>
            <person name="Alikhan N.F."/>
            <person name="Baker D."/>
            <person name="Gharbi K."/>
            <person name="Hall N."/>
            <person name="Watson M."/>
            <person name="Adriaenssens E.M."/>
            <person name="Foster-Nyarko E."/>
            <person name="Jarju S."/>
            <person name="Secka A."/>
            <person name="Antonio M."/>
            <person name="Oren A."/>
            <person name="Chaudhuri R.R."/>
            <person name="La Ragione R."/>
            <person name="Hildebrand F."/>
            <person name="Pallen M.J."/>
        </authorList>
    </citation>
    <scope>NUCLEOTIDE SEQUENCE</scope>
    <source>
        <strain evidence="2">ChiBcec16-1751</strain>
    </source>
</reference>
<proteinExistence type="predicted"/>
<accession>A0A9D1F9N6</accession>
<dbReference type="Gene3D" id="3.30.2010.10">
    <property type="entry name" value="Metalloproteases ('zincins'), catalytic domain"/>
    <property type="match status" value="1"/>
</dbReference>
<dbReference type="InterPro" id="IPR053136">
    <property type="entry name" value="UTP_pyrophosphatase-like"/>
</dbReference>
<dbReference type="Pfam" id="PF01863">
    <property type="entry name" value="YgjP-like"/>
    <property type="match status" value="2"/>
</dbReference>
<evidence type="ECO:0000313" key="2">
    <source>
        <dbReference type="EMBL" id="HIS64893.1"/>
    </source>
</evidence>
<gene>
    <name evidence="2" type="ORF">IAA83_05935</name>
</gene>
<dbReference type="InterPro" id="IPR002725">
    <property type="entry name" value="YgjP-like_metallopeptidase"/>
</dbReference>
<sequence length="184" mass="21348">MEQPNVTVIPSHRKTISLTIEWDLRVVMRVPLGTTRAEVRNILEEKQAWLQYHLELARQRQKDAEPPLTEAELRALTEQAKLVLPERAAYFAPLVGVTYGRITIRHQVSRWGSCSTKGNLNFNCLLMLCPPEAADYIVVHELCHRLEMNHSAEFWAHVARVMPEYGVHRRWLREHGAQLIGRLR</sequence>
<organism evidence="2 3">
    <name type="scientific">Candidatus Avoscillospira avistercoris</name>
    <dbReference type="NCBI Taxonomy" id="2840707"/>
    <lineage>
        <taxon>Bacteria</taxon>
        <taxon>Bacillati</taxon>
        <taxon>Bacillota</taxon>
        <taxon>Clostridia</taxon>
        <taxon>Eubacteriales</taxon>
        <taxon>Oscillospiraceae</taxon>
        <taxon>Oscillospiraceae incertae sedis</taxon>
        <taxon>Candidatus Avoscillospira</taxon>
    </lineage>
</organism>
<comment type="caution">
    <text evidence="2">The sequence shown here is derived from an EMBL/GenBank/DDBJ whole genome shotgun (WGS) entry which is preliminary data.</text>
</comment>
<evidence type="ECO:0000259" key="1">
    <source>
        <dbReference type="Pfam" id="PF01863"/>
    </source>
</evidence>
<dbReference type="EMBL" id="DVJJ01000088">
    <property type="protein sequence ID" value="HIS64893.1"/>
    <property type="molecule type" value="Genomic_DNA"/>
</dbReference>